<keyword evidence="3" id="KW-0472">Membrane</keyword>
<feature type="transmembrane region" description="Helical" evidence="3">
    <location>
        <begin position="478"/>
        <end position="501"/>
    </location>
</feature>
<organism evidence="5 6">
    <name type="scientific">Alkalibacillus salilacus</name>
    <dbReference type="NCBI Taxonomy" id="284582"/>
    <lineage>
        <taxon>Bacteria</taxon>
        <taxon>Bacillati</taxon>
        <taxon>Bacillota</taxon>
        <taxon>Bacilli</taxon>
        <taxon>Bacillales</taxon>
        <taxon>Bacillaceae</taxon>
        <taxon>Alkalibacillus</taxon>
    </lineage>
</organism>
<dbReference type="Gene3D" id="1.20.210.10">
    <property type="entry name" value="Cytochrome c oxidase-like, subunit I domain"/>
    <property type="match status" value="1"/>
</dbReference>
<evidence type="ECO:0000313" key="6">
    <source>
        <dbReference type="Proteomes" id="UP001224359"/>
    </source>
</evidence>
<keyword evidence="3" id="KW-1133">Transmembrane helix</keyword>
<feature type="transmembrane region" description="Helical" evidence="3">
    <location>
        <begin position="436"/>
        <end position="458"/>
    </location>
</feature>
<dbReference type="PANTHER" id="PTHR10422:SF40">
    <property type="entry name" value="CYTOCHROME C OXIDASE SUBUNIT I"/>
    <property type="match status" value="1"/>
</dbReference>
<feature type="transmembrane region" description="Helical" evidence="3">
    <location>
        <begin position="79"/>
        <end position="99"/>
    </location>
</feature>
<dbReference type="PROSITE" id="PS50855">
    <property type="entry name" value="COX1"/>
    <property type="match status" value="1"/>
</dbReference>
<feature type="transmembrane region" description="Helical" evidence="3">
    <location>
        <begin position="273"/>
        <end position="295"/>
    </location>
</feature>
<proteinExistence type="predicted"/>
<reference evidence="5 6" key="1">
    <citation type="submission" date="2023-07" db="EMBL/GenBank/DDBJ databases">
        <title>Genomic Encyclopedia of Type Strains, Phase IV (KMG-IV): sequencing the most valuable type-strain genomes for metagenomic binning, comparative biology and taxonomic classification.</title>
        <authorList>
            <person name="Goeker M."/>
        </authorList>
    </citation>
    <scope>NUCLEOTIDE SEQUENCE [LARGE SCALE GENOMIC DNA]</scope>
    <source>
        <strain evidence="5 6">DSM 16460</strain>
    </source>
</reference>
<accession>A0ABT9VBE5</accession>
<dbReference type="PANTHER" id="PTHR10422">
    <property type="entry name" value="CYTOCHROME C OXIDASE SUBUNIT 1"/>
    <property type="match status" value="1"/>
</dbReference>
<evidence type="ECO:0000256" key="1">
    <source>
        <dbReference type="ARBA" id="ARBA00022660"/>
    </source>
</evidence>
<gene>
    <name evidence="5" type="ORF">J2S77_000218</name>
</gene>
<dbReference type="PRINTS" id="PR01165">
    <property type="entry name" value="CYCOXIDASEI"/>
</dbReference>
<evidence type="ECO:0000313" key="5">
    <source>
        <dbReference type="EMBL" id="MDQ0158268.1"/>
    </source>
</evidence>
<name>A0ABT9VBE5_9BACI</name>
<feature type="transmembrane region" description="Helical" evidence="3">
    <location>
        <begin position="395"/>
        <end position="415"/>
    </location>
</feature>
<feature type="transmembrane region" description="Helical" evidence="3">
    <location>
        <begin position="189"/>
        <end position="218"/>
    </location>
</feature>
<evidence type="ECO:0000256" key="3">
    <source>
        <dbReference type="SAM" id="Phobius"/>
    </source>
</evidence>
<dbReference type="SUPFAM" id="SSF81442">
    <property type="entry name" value="Cytochrome c oxidase subunit I-like"/>
    <property type="match status" value="1"/>
</dbReference>
<feature type="transmembrane region" description="Helical" evidence="3">
    <location>
        <begin position="238"/>
        <end position="261"/>
    </location>
</feature>
<dbReference type="RefSeq" id="WP_306973839.1">
    <property type="nucleotide sequence ID" value="NZ_JAUSTQ010000001.1"/>
</dbReference>
<feature type="transmembrane region" description="Helical" evidence="3">
    <location>
        <begin position="356"/>
        <end position="375"/>
    </location>
</feature>
<feature type="transmembrane region" description="Helical" evidence="3">
    <location>
        <begin position="307"/>
        <end position="330"/>
    </location>
</feature>
<dbReference type="InterPro" id="IPR000883">
    <property type="entry name" value="Cyt_C_Oxase_1"/>
</dbReference>
<dbReference type="InterPro" id="IPR023616">
    <property type="entry name" value="Cyt_c_oxase-like_su1_dom"/>
</dbReference>
<comment type="caution">
    <text evidence="5">The sequence shown here is derived from an EMBL/GenBank/DDBJ whole genome shotgun (WGS) entry which is preliminary data.</text>
</comment>
<feature type="domain" description="Cytochrome oxidase subunit I profile" evidence="4">
    <location>
        <begin position="39"/>
        <end position="570"/>
    </location>
</feature>
<keyword evidence="3" id="KW-0812">Transmembrane</keyword>
<sequence>MTNQQTIEGIPQTEKGHVKDRLKKFMGVQRKDATLAKAYMIVSFVSLLLGALLGLVQGLNRAGLFELPYWFNYYQVLTSHGLLLVLIFTSFFMIGYFYAGISNTLDGLSNGVRKLGWSAFWTKIAGALLAVSQVLIGEATVLYTFYPPMAASVWFYLGLTLIVLGIWQSCFGVFISAAKWRKANKGQRLPILAFFAVGGFVLLFFSSLFVAAEVLFMIIPWTLGWVETINVMVARTLFWAFGHTLVNIWYLTAVSAWYVITPKIIDGPRFSDTLTRVVVVLLVVLNIPGGFHHQIVDPGISEPIKYMHVYMSLVIGFPSLMTAYAMFYIFEKSGRKKGAKGLFGWFKKLPWKDARFLALFIAMASFIVGGAGGIAQTMHQLNQVVHNSLWVVGHFHVTLGMTAAMTFFGVSYWLIPHISGRQLTPKMNRFAWWTTIVWAIGISIMSLVMHYVGLLGAPRRTAFTEYMGNATASSWDPYLLLIAGGATIMTIGIIMQVYTVFHLMFRAPKGEEEFPIGEAEEGNAIKLPYWTERWSVWILLMWATIAMAYVVPLVEMMINGAPGSPPQRTW</sequence>
<feature type="transmembrane region" description="Helical" evidence="3">
    <location>
        <begin position="534"/>
        <end position="554"/>
    </location>
</feature>
<keyword evidence="1" id="KW-0813">Transport</keyword>
<feature type="transmembrane region" description="Helical" evidence="3">
    <location>
        <begin position="38"/>
        <end position="59"/>
    </location>
</feature>
<feature type="transmembrane region" description="Helical" evidence="3">
    <location>
        <begin position="152"/>
        <end position="177"/>
    </location>
</feature>
<dbReference type="Pfam" id="PF00115">
    <property type="entry name" value="COX1"/>
    <property type="match status" value="1"/>
</dbReference>
<evidence type="ECO:0000256" key="2">
    <source>
        <dbReference type="ARBA" id="ARBA00022982"/>
    </source>
</evidence>
<evidence type="ECO:0000259" key="4">
    <source>
        <dbReference type="PROSITE" id="PS50855"/>
    </source>
</evidence>
<feature type="transmembrane region" description="Helical" evidence="3">
    <location>
        <begin position="120"/>
        <end position="146"/>
    </location>
</feature>
<dbReference type="Proteomes" id="UP001224359">
    <property type="component" value="Unassembled WGS sequence"/>
</dbReference>
<keyword evidence="6" id="KW-1185">Reference proteome</keyword>
<dbReference type="EMBL" id="JAUSTQ010000001">
    <property type="protein sequence ID" value="MDQ0158268.1"/>
    <property type="molecule type" value="Genomic_DNA"/>
</dbReference>
<keyword evidence="2" id="KW-0249">Electron transport</keyword>
<protein>
    <submittedName>
        <fullName evidence="5">Cytochrome c oxidase subunit 1</fullName>
    </submittedName>
</protein>
<dbReference type="InterPro" id="IPR036927">
    <property type="entry name" value="Cyt_c_oxase-like_su1_sf"/>
</dbReference>
<keyword evidence="1" id="KW-0679">Respiratory chain</keyword>